<proteinExistence type="predicted"/>
<evidence type="ECO:0000313" key="1">
    <source>
        <dbReference type="EMBL" id="VFK02249.1"/>
    </source>
</evidence>
<dbReference type="GO" id="GO:0003677">
    <property type="term" value="F:DNA binding"/>
    <property type="evidence" value="ECO:0007669"/>
    <property type="project" value="UniProtKB-KW"/>
</dbReference>
<dbReference type="Pfam" id="PF13565">
    <property type="entry name" value="HTH_32"/>
    <property type="match status" value="1"/>
</dbReference>
<sequence length="181" mass="20472">MQKRYVVRLSAQERENLEGLVNRGREAAYRRRHAQVLLLVDEGEHGKSLIDREAAEQVGFTRQTVEQIRERFVCEGLQAALDRRPRSRDRSRVLDGDGEARLVSLACSGPPEGQSCWTLRMLGDRLVELEVVDSISTETVRQVLKKRYKTLAKAYVVHSRTRRCGIRVPNGIGVGGLSPCF</sequence>
<gene>
    <name evidence="2" type="ORF">BECKH772A_GA0070896_106871</name>
    <name evidence="1" type="ORF">BECKH772C_GA0070978_1008510</name>
    <name evidence="3" type="ORF">BECKH772C_GA0070978_106391</name>
</gene>
<keyword evidence="2" id="KW-0238">DNA-binding</keyword>
<evidence type="ECO:0000313" key="2">
    <source>
        <dbReference type="EMBL" id="VFK06953.1"/>
    </source>
</evidence>
<evidence type="ECO:0000313" key="3">
    <source>
        <dbReference type="EMBL" id="VFK09769.1"/>
    </source>
</evidence>
<accession>A0A450VQ78</accession>
<name>A0A450VQ78_9GAMM</name>
<dbReference type="EMBL" id="CAADFJ010000639">
    <property type="protein sequence ID" value="VFK09769.1"/>
    <property type="molecule type" value="Genomic_DNA"/>
</dbReference>
<protein>
    <submittedName>
        <fullName evidence="2">Homeodomain-like domain-containing protein</fullName>
    </submittedName>
</protein>
<dbReference type="InterPro" id="IPR009057">
    <property type="entry name" value="Homeodomain-like_sf"/>
</dbReference>
<dbReference type="EMBL" id="CAADFJ010000085">
    <property type="protein sequence ID" value="VFK02249.1"/>
    <property type="molecule type" value="Genomic_DNA"/>
</dbReference>
<dbReference type="SUPFAM" id="SSF46689">
    <property type="entry name" value="Homeodomain-like"/>
    <property type="match status" value="1"/>
</dbReference>
<organism evidence="2">
    <name type="scientific">Candidatus Kentrum eta</name>
    <dbReference type="NCBI Taxonomy" id="2126337"/>
    <lineage>
        <taxon>Bacteria</taxon>
        <taxon>Pseudomonadati</taxon>
        <taxon>Pseudomonadota</taxon>
        <taxon>Gammaproteobacteria</taxon>
        <taxon>Candidatus Kentrum</taxon>
    </lineage>
</organism>
<dbReference type="EMBL" id="CAADFG010000687">
    <property type="protein sequence ID" value="VFK06953.1"/>
    <property type="molecule type" value="Genomic_DNA"/>
</dbReference>
<keyword evidence="2" id="KW-0371">Homeobox</keyword>
<reference evidence="2" key="1">
    <citation type="submission" date="2019-02" db="EMBL/GenBank/DDBJ databases">
        <authorList>
            <person name="Gruber-Vodicka R. H."/>
            <person name="Seah K. B. B."/>
        </authorList>
    </citation>
    <scope>NUCLEOTIDE SEQUENCE</scope>
    <source>
        <strain evidence="1">BECK_SA2B12</strain>
        <strain evidence="2">BECK_SA2B15</strain>
    </source>
</reference>
<dbReference type="AlphaFoldDB" id="A0A450VQ78"/>